<accession>A0A8J3E3N8</accession>
<dbReference type="AlphaFoldDB" id="A0A8J3E3N8"/>
<reference evidence="1" key="1">
    <citation type="journal article" date="2014" name="Int. J. Syst. Evol. Microbiol.">
        <title>Complete genome sequence of Corynebacterium casei LMG S-19264T (=DSM 44701T), isolated from a smear-ripened cheese.</title>
        <authorList>
            <consortium name="US DOE Joint Genome Institute (JGI-PGF)"/>
            <person name="Walter F."/>
            <person name="Albersmeier A."/>
            <person name="Kalinowski J."/>
            <person name="Ruckert C."/>
        </authorList>
    </citation>
    <scope>NUCLEOTIDE SEQUENCE</scope>
    <source>
        <strain evidence="1">CGMCC 1.15725</strain>
    </source>
</reference>
<gene>
    <name evidence="1" type="primary">impE</name>
    <name evidence="1" type="ORF">GCM10011611_28070</name>
</gene>
<dbReference type="InterPro" id="IPR011990">
    <property type="entry name" value="TPR-like_helical_dom_sf"/>
</dbReference>
<comment type="caution">
    <text evidence="1">The sequence shown here is derived from an EMBL/GenBank/DDBJ whole genome shotgun (WGS) entry which is preliminary data.</text>
</comment>
<dbReference type="PIRSF" id="PIRSF029288">
    <property type="entry name" value="SciE_ImpE"/>
    <property type="match status" value="1"/>
</dbReference>
<proteinExistence type="predicted"/>
<keyword evidence="2" id="KW-1185">Reference proteome</keyword>
<reference evidence="1" key="2">
    <citation type="submission" date="2020-09" db="EMBL/GenBank/DDBJ databases">
        <authorList>
            <person name="Sun Q."/>
            <person name="Zhou Y."/>
        </authorList>
    </citation>
    <scope>NUCLEOTIDE SEQUENCE</scope>
    <source>
        <strain evidence="1">CGMCC 1.15725</strain>
    </source>
</reference>
<dbReference type="Pfam" id="PF07024">
    <property type="entry name" value="ImpE"/>
    <property type="match status" value="1"/>
</dbReference>
<evidence type="ECO:0000313" key="2">
    <source>
        <dbReference type="Proteomes" id="UP000646365"/>
    </source>
</evidence>
<sequence length="264" mass="28491">MTGTSISERLADGDLTTAVAEATEAVKAAPADTAARGLLAELLCLAGQLERADTHFGLIGTQDPGAAMGVSLLRKLVRAEAARSDWHQAGRLPEVLGETRVDLRPYVEAGLALRLGEAARAGELLAQAETARVPRAGRCNDRPFEDFRDLDDRYGGFIEVLTGAGDYRWVALDAVRRIRFAAPRRPRDLLWREAELELTDDLTGTVYLPAIYMGAPDDDDPLRLGRTSTWVEAAPGLVCGKGQRCFLAGEESVGALDLETIEFG</sequence>
<dbReference type="Pfam" id="PF14559">
    <property type="entry name" value="TPR_19"/>
    <property type="match status" value="1"/>
</dbReference>
<dbReference type="Gene3D" id="1.25.40.10">
    <property type="entry name" value="Tetratricopeptide repeat domain"/>
    <property type="match status" value="1"/>
</dbReference>
<organism evidence="1 2">
    <name type="scientific">Aliidongia dinghuensis</name>
    <dbReference type="NCBI Taxonomy" id="1867774"/>
    <lineage>
        <taxon>Bacteria</taxon>
        <taxon>Pseudomonadati</taxon>
        <taxon>Pseudomonadota</taxon>
        <taxon>Alphaproteobacteria</taxon>
        <taxon>Rhodospirillales</taxon>
        <taxon>Dongiaceae</taxon>
        <taxon>Aliidongia</taxon>
    </lineage>
</organism>
<protein>
    <recommendedName>
        <fullName evidence="3">SciE type virulence protein</fullName>
    </recommendedName>
</protein>
<dbReference type="RefSeq" id="WP_189046701.1">
    <property type="nucleotide sequence ID" value="NZ_BMJQ01000006.1"/>
</dbReference>
<evidence type="ECO:0008006" key="3">
    <source>
        <dbReference type="Google" id="ProtNLM"/>
    </source>
</evidence>
<dbReference type="SUPFAM" id="SSF144059">
    <property type="entry name" value="ImpE-like"/>
    <property type="match status" value="1"/>
</dbReference>
<name>A0A8J3E3N8_9PROT</name>
<dbReference type="EMBL" id="BMJQ01000006">
    <property type="protein sequence ID" value="GGF20427.1"/>
    <property type="molecule type" value="Genomic_DNA"/>
</dbReference>
<dbReference type="InterPro" id="IPR009211">
    <property type="entry name" value="TagJ"/>
</dbReference>
<dbReference type="Proteomes" id="UP000646365">
    <property type="component" value="Unassembled WGS sequence"/>
</dbReference>
<evidence type="ECO:0000313" key="1">
    <source>
        <dbReference type="EMBL" id="GGF20427.1"/>
    </source>
</evidence>